<evidence type="ECO:0000259" key="8">
    <source>
        <dbReference type="PROSITE" id="PS50110"/>
    </source>
</evidence>
<dbReference type="EMBL" id="CP001804">
    <property type="protein sequence ID" value="ACY14805.1"/>
    <property type="molecule type" value="Genomic_DNA"/>
</dbReference>
<dbReference type="Pfam" id="PF02518">
    <property type="entry name" value="HATPase_c"/>
    <property type="match status" value="1"/>
</dbReference>
<gene>
    <name evidence="9" type="ordered locus">Hoch_2262</name>
</gene>
<dbReference type="PROSITE" id="PS50109">
    <property type="entry name" value="HIS_KIN"/>
    <property type="match status" value="1"/>
</dbReference>
<dbReference type="Gene3D" id="1.10.287.130">
    <property type="match status" value="1"/>
</dbReference>
<feature type="domain" description="Response regulatory" evidence="8">
    <location>
        <begin position="22"/>
        <end position="138"/>
    </location>
</feature>
<dbReference type="InterPro" id="IPR001789">
    <property type="entry name" value="Sig_transdc_resp-reg_receiver"/>
</dbReference>
<evidence type="ECO:0000256" key="5">
    <source>
        <dbReference type="PROSITE-ProRule" id="PRU00169"/>
    </source>
</evidence>
<evidence type="ECO:0000313" key="9">
    <source>
        <dbReference type="EMBL" id="ACY14805.1"/>
    </source>
</evidence>
<dbReference type="SMART" id="SM00388">
    <property type="entry name" value="HisKA"/>
    <property type="match status" value="1"/>
</dbReference>
<dbReference type="InterPro" id="IPR005467">
    <property type="entry name" value="His_kinase_dom"/>
</dbReference>
<keyword evidence="10" id="KW-1185">Reference proteome</keyword>
<keyword evidence="4 9" id="KW-0418">Kinase</keyword>
<dbReference type="GO" id="GO:0000155">
    <property type="term" value="F:phosphorelay sensor kinase activity"/>
    <property type="evidence" value="ECO:0007669"/>
    <property type="project" value="InterPro"/>
</dbReference>
<dbReference type="HOGENOM" id="CLU_000445_114_72_7"/>
<evidence type="ECO:0000259" key="7">
    <source>
        <dbReference type="PROSITE" id="PS50109"/>
    </source>
</evidence>
<feature type="domain" description="Histidine kinase" evidence="7">
    <location>
        <begin position="181"/>
        <end position="405"/>
    </location>
</feature>
<dbReference type="Pfam" id="PF00512">
    <property type="entry name" value="HisKA"/>
    <property type="match status" value="1"/>
</dbReference>
<dbReference type="InterPro" id="IPR003594">
    <property type="entry name" value="HATPase_dom"/>
</dbReference>
<evidence type="ECO:0000256" key="4">
    <source>
        <dbReference type="ARBA" id="ARBA00022777"/>
    </source>
</evidence>
<dbReference type="InterPro" id="IPR003661">
    <property type="entry name" value="HisK_dim/P_dom"/>
</dbReference>
<dbReference type="PROSITE" id="PS50110">
    <property type="entry name" value="RESPONSE_REGULATORY"/>
    <property type="match status" value="1"/>
</dbReference>
<dbReference type="eggNOG" id="COG2205">
    <property type="taxonomic scope" value="Bacteria"/>
</dbReference>
<dbReference type="AlphaFoldDB" id="D0LHX6"/>
<sequence length="406" mass="43831">MSRDADPPSSPPPAAARTRAQRVLVVDDDPANLRLVEAYLADLDVEVSTALSGEQGVEQAREEPPHLVLLDIMLPGIDGLEACRRIRAAPRTRDVPVIFMTALSDHARKLEGFGVGGVDYVTKPLDRPELLARVRTHLRIQKMHASLQRRNLELSEMARTLESRTQELASASSSKNLLLAVMAHDLMGPFTPILGFSELLRDSAETLPRTEIRELGGGIHLAAQHCVELLQNLLDWARLEQMQVVNHPRATSLFELVSIGCAQVSLRAEQKKIALRNDIDPSAEVHADERLVAAVLRNLLVNAIKFTRAGGSVQIAQEQLAAGNDGVAMLAVSVIDDGVGIDGDTLVLLNQGQPLPSTEGTERERGTGLGLSICHQIVGLIGGSLCFDSSPGHGTTATFTLPLMRS</sequence>
<proteinExistence type="predicted"/>
<comment type="catalytic activity">
    <reaction evidence="1">
        <text>ATP + protein L-histidine = ADP + protein N-phospho-L-histidine.</text>
        <dbReference type="EC" id="2.7.13.3"/>
    </reaction>
</comment>
<dbReference type="KEGG" id="hoh:Hoch_2262"/>
<dbReference type="InterPro" id="IPR036890">
    <property type="entry name" value="HATPase_C_sf"/>
</dbReference>
<dbReference type="SMART" id="SM00448">
    <property type="entry name" value="REC"/>
    <property type="match status" value="1"/>
</dbReference>
<feature type="modified residue" description="4-aspartylphosphate" evidence="5">
    <location>
        <position position="71"/>
    </location>
</feature>
<dbReference type="PANTHER" id="PTHR43047:SF66">
    <property type="entry name" value="HISKA"/>
    <property type="match status" value="1"/>
</dbReference>
<protein>
    <recommendedName>
        <fullName evidence="2">histidine kinase</fullName>
        <ecNumber evidence="2">2.7.13.3</ecNumber>
    </recommendedName>
</protein>
<dbReference type="InterPro" id="IPR011006">
    <property type="entry name" value="CheY-like_superfamily"/>
</dbReference>
<dbReference type="EC" id="2.7.13.3" evidence="2"/>
<evidence type="ECO:0000256" key="6">
    <source>
        <dbReference type="SAM" id="MobiDB-lite"/>
    </source>
</evidence>
<name>D0LHX6_HALO1</name>
<dbReference type="SUPFAM" id="SSF47384">
    <property type="entry name" value="Homodimeric domain of signal transducing histidine kinase"/>
    <property type="match status" value="1"/>
</dbReference>
<accession>D0LHX6</accession>
<evidence type="ECO:0000256" key="1">
    <source>
        <dbReference type="ARBA" id="ARBA00000085"/>
    </source>
</evidence>
<evidence type="ECO:0000256" key="3">
    <source>
        <dbReference type="ARBA" id="ARBA00022679"/>
    </source>
</evidence>
<dbReference type="STRING" id="502025.Hoch_2262"/>
<organism evidence="9 10">
    <name type="scientific">Haliangium ochraceum (strain DSM 14365 / JCM 11303 / SMP-2)</name>
    <dbReference type="NCBI Taxonomy" id="502025"/>
    <lineage>
        <taxon>Bacteria</taxon>
        <taxon>Pseudomonadati</taxon>
        <taxon>Myxococcota</taxon>
        <taxon>Polyangia</taxon>
        <taxon>Haliangiales</taxon>
        <taxon>Kofleriaceae</taxon>
        <taxon>Haliangium</taxon>
    </lineage>
</organism>
<dbReference type="Pfam" id="PF00072">
    <property type="entry name" value="Response_reg"/>
    <property type="match status" value="1"/>
</dbReference>
<dbReference type="PANTHER" id="PTHR43047">
    <property type="entry name" value="TWO-COMPONENT HISTIDINE PROTEIN KINASE"/>
    <property type="match status" value="1"/>
</dbReference>
<dbReference type="SUPFAM" id="SSF55874">
    <property type="entry name" value="ATPase domain of HSP90 chaperone/DNA topoisomerase II/histidine kinase"/>
    <property type="match status" value="1"/>
</dbReference>
<dbReference type="eggNOG" id="COG0745">
    <property type="taxonomic scope" value="Bacteria"/>
</dbReference>
<feature type="region of interest" description="Disordered" evidence="6">
    <location>
        <begin position="1"/>
        <end position="20"/>
    </location>
</feature>
<dbReference type="Gene3D" id="3.30.565.10">
    <property type="entry name" value="Histidine kinase-like ATPase, C-terminal domain"/>
    <property type="match status" value="1"/>
</dbReference>
<dbReference type="SMART" id="SM00387">
    <property type="entry name" value="HATPase_c"/>
    <property type="match status" value="1"/>
</dbReference>
<dbReference type="CDD" id="cd00082">
    <property type="entry name" value="HisKA"/>
    <property type="match status" value="1"/>
</dbReference>
<keyword evidence="3" id="KW-0808">Transferase</keyword>
<dbReference type="InterPro" id="IPR036097">
    <property type="entry name" value="HisK_dim/P_sf"/>
</dbReference>
<dbReference type="GO" id="GO:0009927">
    <property type="term" value="F:histidine phosphotransfer kinase activity"/>
    <property type="evidence" value="ECO:0007669"/>
    <property type="project" value="TreeGrafter"/>
</dbReference>
<reference evidence="9 10" key="1">
    <citation type="journal article" date="2010" name="Stand. Genomic Sci.">
        <title>Complete genome sequence of Haliangium ochraceum type strain (SMP-2).</title>
        <authorList>
            <consortium name="US DOE Joint Genome Institute (JGI-PGF)"/>
            <person name="Ivanova N."/>
            <person name="Daum C."/>
            <person name="Lang E."/>
            <person name="Abt B."/>
            <person name="Kopitz M."/>
            <person name="Saunders E."/>
            <person name="Lapidus A."/>
            <person name="Lucas S."/>
            <person name="Glavina Del Rio T."/>
            <person name="Nolan M."/>
            <person name="Tice H."/>
            <person name="Copeland A."/>
            <person name="Cheng J.F."/>
            <person name="Chen F."/>
            <person name="Bruce D."/>
            <person name="Goodwin L."/>
            <person name="Pitluck S."/>
            <person name="Mavromatis K."/>
            <person name="Pati A."/>
            <person name="Mikhailova N."/>
            <person name="Chen A."/>
            <person name="Palaniappan K."/>
            <person name="Land M."/>
            <person name="Hauser L."/>
            <person name="Chang Y.J."/>
            <person name="Jeffries C.D."/>
            <person name="Detter J.C."/>
            <person name="Brettin T."/>
            <person name="Rohde M."/>
            <person name="Goker M."/>
            <person name="Bristow J."/>
            <person name="Markowitz V."/>
            <person name="Eisen J.A."/>
            <person name="Hugenholtz P."/>
            <person name="Kyrpides N.C."/>
            <person name="Klenk H.P."/>
        </authorList>
    </citation>
    <scope>NUCLEOTIDE SEQUENCE [LARGE SCALE GENOMIC DNA]</scope>
    <source>
        <strain evidence="10">DSM 14365 / CIP 107738 / JCM 11303 / AJ 13395 / SMP-2</strain>
    </source>
</reference>
<dbReference type="GO" id="GO:0005886">
    <property type="term" value="C:plasma membrane"/>
    <property type="evidence" value="ECO:0007669"/>
    <property type="project" value="TreeGrafter"/>
</dbReference>
<evidence type="ECO:0000313" key="10">
    <source>
        <dbReference type="Proteomes" id="UP000001880"/>
    </source>
</evidence>
<dbReference type="Gene3D" id="3.40.50.2300">
    <property type="match status" value="1"/>
</dbReference>
<dbReference type="OrthoDB" id="9768069at2"/>
<evidence type="ECO:0000256" key="2">
    <source>
        <dbReference type="ARBA" id="ARBA00012438"/>
    </source>
</evidence>
<keyword evidence="5" id="KW-0597">Phosphoprotein</keyword>
<dbReference type="Proteomes" id="UP000001880">
    <property type="component" value="Chromosome"/>
</dbReference>
<dbReference type="SUPFAM" id="SSF52172">
    <property type="entry name" value="CheY-like"/>
    <property type="match status" value="1"/>
</dbReference>